<dbReference type="GO" id="GO:0008654">
    <property type="term" value="P:phospholipid biosynthetic process"/>
    <property type="evidence" value="ECO:0007669"/>
    <property type="project" value="InterPro"/>
</dbReference>
<evidence type="ECO:0008006" key="5">
    <source>
        <dbReference type="Google" id="ProtNLM"/>
    </source>
</evidence>
<dbReference type="Gene3D" id="1.20.120.1760">
    <property type="match status" value="1"/>
</dbReference>
<dbReference type="InterPro" id="IPR000462">
    <property type="entry name" value="CDP-OH_P_trans"/>
</dbReference>
<keyword evidence="3" id="KW-1133">Transmembrane helix</keyword>
<sequence length="202" mass="21661">MFDDLLRRLKDTLLAPLAAGIGRRVHPNTISVVALAAGLAVALLAARRQYAAALGCWALNRLLDGLDGTLARVSDQQSDFGGYLDILLDFVVYAAVPVGLAHGAGTPEALRAALWLEASFFVNAASWMYLSAVLERRAQGARARGELTTVTMPPGIVAGAETVLFYALFLAFPAQLTRLFTLMALLVGVNVVQRLVWAARRL</sequence>
<dbReference type="PROSITE" id="PS00379">
    <property type="entry name" value="CDP_ALCOHOL_P_TRANSF"/>
    <property type="match status" value="1"/>
</dbReference>
<evidence type="ECO:0000313" key="4">
    <source>
        <dbReference type="EMBL" id="CAA9335551.1"/>
    </source>
</evidence>
<comment type="similarity">
    <text evidence="2">Belongs to the CDP-alcohol phosphatidyltransferase class-I family.</text>
</comment>
<dbReference type="AlphaFoldDB" id="A0A6J4LMB4"/>
<keyword evidence="3" id="KW-0812">Transmembrane</keyword>
<name>A0A6J4LMB4_9BACT</name>
<keyword evidence="3" id="KW-0472">Membrane</keyword>
<feature type="transmembrane region" description="Helical" evidence="3">
    <location>
        <begin position="179"/>
        <end position="197"/>
    </location>
</feature>
<dbReference type="InterPro" id="IPR043130">
    <property type="entry name" value="CDP-OH_PTrfase_TM_dom"/>
</dbReference>
<protein>
    <recommendedName>
        <fullName evidence="5">Phosphatidylglycerophosphate synthase</fullName>
    </recommendedName>
</protein>
<dbReference type="GO" id="GO:0016780">
    <property type="term" value="F:phosphotransferase activity, for other substituted phosphate groups"/>
    <property type="evidence" value="ECO:0007669"/>
    <property type="project" value="InterPro"/>
</dbReference>
<keyword evidence="1 2" id="KW-0808">Transferase</keyword>
<evidence type="ECO:0000256" key="3">
    <source>
        <dbReference type="SAM" id="Phobius"/>
    </source>
</evidence>
<dbReference type="InterPro" id="IPR048254">
    <property type="entry name" value="CDP_ALCOHOL_P_TRANSF_CS"/>
</dbReference>
<feature type="transmembrane region" description="Helical" evidence="3">
    <location>
        <begin position="155"/>
        <end position="173"/>
    </location>
</feature>
<dbReference type="GO" id="GO:0016020">
    <property type="term" value="C:membrane"/>
    <property type="evidence" value="ECO:0007669"/>
    <property type="project" value="InterPro"/>
</dbReference>
<accession>A0A6J4LMB4</accession>
<feature type="transmembrane region" description="Helical" evidence="3">
    <location>
        <begin position="80"/>
        <end position="100"/>
    </location>
</feature>
<feature type="transmembrane region" description="Helical" evidence="3">
    <location>
        <begin position="112"/>
        <end position="134"/>
    </location>
</feature>
<proteinExistence type="inferred from homology"/>
<reference evidence="4" key="1">
    <citation type="submission" date="2020-02" db="EMBL/GenBank/DDBJ databases">
        <authorList>
            <person name="Meier V. D."/>
        </authorList>
    </citation>
    <scope>NUCLEOTIDE SEQUENCE</scope>
    <source>
        <strain evidence="4">AVDCRST_MAG40</strain>
    </source>
</reference>
<dbReference type="EMBL" id="CADCTX010000633">
    <property type="protein sequence ID" value="CAA9335551.1"/>
    <property type="molecule type" value="Genomic_DNA"/>
</dbReference>
<organism evidence="4">
    <name type="scientific">uncultured Gemmatimonadaceae bacterium</name>
    <dbReference type="NCBI Taxonomy" id="246130"/>
    <lineage>
        <taxon>Bacteria</taxon>
        <taxon>Pseudomonadati</taxon>
        <taxon>Gemmatimonadota</taxon>
        <taxon>Gemmatimonadia</taxon>
        <taxon>Gemmatimonadales</taxon>
        <taxon>Gemmatimonadaceae</taxon>
        <taxon>environmental samples</taxon>
    </lineage>
</organism>
<dbReference type="Pfam" id="PF01066">
    <property type="entry name" value="CDP-OH_P_transf"/>
    <property type="match status" value="1"/>
</dbReference>
<evidence type="ECO:0000256" key="1">
    <source>
        <dbReference type="ARBA" id="ARBA00022679"/>
    </source>
</evidence>
<evidence type="ECO:0000256" key="2">
    <source>
        <dbReference type="RuleBase" id="RU003750"/>
    </source>
</evidence>
<gene>
    <name evidence="4" type="ORF">AVDCRST_MAG40-2127</name>
</gene>
<feature type="transmembrane region" description="Helical" evidence="3">
    <location>
        <begin position="29"/>
        <end position="46"/>
    </location>
</feature>